<gene>
    <name evidence="1" type="ORF">SCALIN_C36_0019</name>
</gene>
<evidence type="ECO:0000313" key="2">
    <source>
        <dbReference type="Proteomes" id="UP000218542"/>
    </source>
</evidence>
<proteinExistence type="predicted"/>
<comment type="caution">
    <text evidence="1">The sequence shown here is derived from an EMBL/GenBank/DDBJ whole genome shotgun (WGS) entry which is preliminary data.</text>
</comment>
<dbReference type="EMBL" id="BAOS01000036">
    <property type="protein sequence ID" value="GAX62630.1"/>
    <property type="molecule type" value="Genomic_DNA"/>
</dbReference>
<keyword evidence="2" id="KW-1185">Reference proteome</keyword>
<accession>A0A286U3B5</accession>
<organism evidence="1 2">
    <name type="scientific">Candidatus Scalindua japonica</name>
    <dbReference type="NCBI Taxonomy" id="1284222"/>
    <lineage>
        <taxon>Bacteria</taxon>
        <taxon>Pseudomonadati</taxon>
        <taxon>Planctomycetota</taxon>
        <taxon>Candidatus Brocadiia</taxon>
        <taxon>Candidatus Brocadiales</taxon>
        <taxon>Candidatus Scalinduaceae</taxon>
        <taxon>Candidatus Scalindua</taxon>
    </lineage>
</organism>
<dbReference type="Proteomes" id="UP000218542">
    <property type="component" value="Unassembled WGS sequence"/>
</dbReference>
<name>A0A286U3B5_9BACT</name>
<sequence length="412" mass="47039">METMTKAAAEMNLKQFIAQQKTIPAPEEENRFPYSEYWIKAVLYILLSGRVKARTDGCPNRTDVDRICRQANFNTYLFEDVARLLINSKVVITKDKSGAKRYQEGECFNAFTTCNIKKIRVAAKDALLDFVQEYTGHLIYRPTFAMSSRLVEFLMLFFECFKGKAILEEDIGKAFLEFSKLPKRTLLPVKKKLDIKDQPLDSWKSWLDEKGQQALLSALYITRWACVTEEKGKDWIFLNKTGQIMLGFCSAPPPPPVCTEFKALSNLSVLAGCDRPAKTLVPLFRYCKIVRIDRIFEFQFDKKVMQEVPSKTSASKELLTALKELDPLPSTTRAFLGDKKPSEVGAVLRVGYCSAIVIPEDPEMLYVIRQHPKLKGYIAPKSPKGMLIIKHNSSADNFFQRCKEYGFKLKLL</sequence>
<reference evidence="2" key="1">
    <citation type="journal article" date="2017" name="Environ. Microbiol. Rep.">
        <title>Genetic Diversity of Marine Anaerobic Ammonium-Oxidizing Bacteria as Revealed by Genomic and Proteomic Analyses of 'Candidatus Scalindua japonica'.</title>
        <authorList>
            <person name="Oshiki M."/>
            <person name="Mizuto K."/>
            <person name="Kimura Z."/>
            <person name="Kindaichi T."/>
            <person name="Satoh H."/>
            <person name="Okabe S."/>
        </authorList>
    </citation>
    <scope>NUCLEOTIDE SEQUENCE [LARGE SCALE GENOMIC DNA]</scope>
    <source>
        <strain evidence="2">husup-a2</strain>
    </source>
</reference>
<protein>
    <submittedName>
        <fullName evidence="1">Septum formation inhibitor-activating ATPase</fullName>
    </submittedName>
</protein>
<dbReference type="AlphaFoldDB" id="A0A286U3B5"/>
<evidence type="ECO:0000313" key="1">
    <source>
        <dbReference type="EMBL" id="GAX62630.1"/>
    </source>
</evidence>